<accession>A0A291MY83</accession>
<name>A0A291MY83_SPHYA</name>
<dbReference type="GeneID" id="57776654"/>
<dbReference type="KEGG" id="sya:A6768_07365"/>
<reference evidence="1 2" key="1">
    <citation type="submission" date="2017-10" db="EMBL/GenBank/DDBJ databases">
        <title>Sphingobium yanoikuyae S72.</title>
        <authorList>
            <person name="Sanchez E."/>
            <person name="Bustos P."/>
            <person name="Mendoza P."/>
            <person name="Guo X."/>
            <person name="Mendoza A."/>
        </authorList>
    </citation>
    <scope>NUCLEOTIDE SEQUENCE [LARGE SCALE GENOMIC DNA]</scope>
    <source>
        <strain evidence="1 2">S72</strain>
    </source>
</reference>
<evidence type="ECO:0000313" key="2">
    <source>
        <dbReference type="Proteomes" id="UP000219422"/>
    </source>
</evidence>
<sequence length="129" mass="14288">MKKFKEERKYDPWLLNDPRYTPRSQACVEIAPEIACRLHRLGDPWGTVLLALEAGEPVMATATDLIPHSPITKDGVLLEPLPAAIYVCNEGVMIRYNKRTAELWGIVSSPAMPRSSIAARTGSIVQMAN</sequence>
<dbReference type="AlphaFoldDB" id="A0A291MY83"/>
<protein>
    <submittedName>
        <fullName evidence="1">Uncharacterized protein</fullName>
    </submittedName>
</protein>
<evidence type="ECO:0000313" key="1">
    <source>
        <dbReference type="EMBL" id="ATI79860.1"/>
    </source>
</evidence>
<dbReference type="RefSeq" id="WP_097383112.1">
    <property type="nucleotide sequence ID" value="NZ_CP023741.1"/>
</dbReference>
<organism evidence="1 2">
    <name type="scientific">Sphingobium yanoikuyae</name>
    <name type="common">Sphingomonas yanoikuyae</name>
    <dbReference type="NCBI Taxonomy" id="13690"/>
    <lineage>
        <taxon>Bacteria</taxon>
        <taxon>Pseudomonadati</taxon>
        <taxon>Pseudomonadota</taxon>
        <taxon>Alphaproteobacteria</taxon>
        <taxon>Sphingomonadales</taxon>
        <taxon>Sphingomonadaceae</taxon>
        <taxon>Sphingobium</taxon>
    </lineage>
</organism>
<proteinExistence type="predicted"/>
<dbReference type="EMBL" id="CP023741">
    <property type="protein sequence ID" value="ATI79860.1"/>
    <property type="molecule type" value="Genomic_DNA"/>
</dbReference>
<dbReference type="Proteomes" id="UP000219422">
    <property type="component" value="Chromosome"/>
</dbReference>
<gene>
    <name evidence="1" type="ORF">A6768_07365</name>
</gene>